<dbReference type="InterPro" id="IPR036388">
    <property type="entry name" value="WH-like_DNA-bd_sf"/>
</dbReference>
<dbReference type="GO" id="GO:1901135">
    <property type="term" value="P:carbohydrate derivative metabolic process"/>
    <property type="evidence" value="ECO:0007669"/>
    <property type="project" value="InterPro"/>
</dbReference>
<keyword evidence="2" id="KW-0238">DNA-binding</keyword>
<dbReference type="AlphaFoldDB" id="A0A5S9MR16"/>
<dbReference type="GO" id="GO:0003700">
    <property type="term" value="F:DNA-binding transcription factor activity"/>
    <property type="evidence" value="ECO:0007669"/>
    <property type="project" value="InterPro"/>
</dbReference>
<dbReference type="Pfam" id="PF01418">
    <property type="entry name" value="HTH_6"/>
    <property type="match status" value="1"/>
</dbReference>
<protein>
    <submittedName>
        <fullName evidence="6">HTH-type transcriptional regulator HexR</fullName>
    </submittedName>
</protein>
<feature type="domain" description="HTH rpiR-type" evidence="4">
    <location>
        <begin position="30"/>
        <end position="106"/>
    </location>
</feature>
<dbReference type="Gene3D" id="1.10.10.10">
    <property type="entry name" value="Winged helix-like DNA-binding domain superfamily/Winged helix DNA-binding domain"/>
    <property type="match status" value="1"/>
</dbReference>
<evidence type="ECO:0000259" key="5">
    <source>
        <dbReference type="PROSITE" id="PS51464"/>
    </source>
</evidence>
<dbReference type="Gene3D" id="3.40.50.10490">
    <property type="entry name" value="Glucose-6-phosphate isomerase like protein, domain 1"/>
    <property type="match status" value="1"/>
</dbReference>
<dbReference type="SUPFAM" id="SSF53697">
    <property type="entry name" value="SIS domain"/>
    <property type="match status" value="1"/>
</dbReference>
<sequence>MPGLTPFAVAGLSLAGYHVGIRTITPHKIMSIIQTIQQARQRLRKSELKVCEYILKHQEEIIHMRIVDLASAAEVSEPTVVRFCRAINCSGFQDFKLRLAQHLATRQEFEPFKIADTDSVGDLSMKVFDATLATLEQVRDAISPATIEAAINALSRAKRVEFYGFGASAAVAADAQHKFFRLKISSAVYSDPHIQLMSAMSLTDDDVVVAISQSGQTDALIDAMRIANEYGATTIALAPGNSLVAKEANIAIAIDAEEEVEIYTPLSSRIAHLVVIDLLAVGVAQRIGPTISQHLQAVHKGLKTLRQGE</sequence>
<evidence type="ECO:0000313" key="7">
    <source>
        <dbReference type="Proteomes" id="UP000434580"/>
    </source>
</evidence>
<dbReference type="PROSITE" id="PS51071">
    <property type="entry name" value="HTH_RPIR"/>
    <property type="match status" value="1"/>
</dbReference>
<dbReference type="InterPro" id="IPR001347">
    <property type="entry name" value="SIS_dom"/>
</dbReference>
<evidence type="ECO:0000256" key="1">
    <source>
        <dbReference type="ARBA" id="ARBA00023015"/>
    </source>
</evidence>
<keyword evidence="3" id="KW-0804">Transcription</keyword>
<dbReference type="InterPro" id="IPR035472">
    <property type="entry name" value="RpiR-like_SIS"/>
</dbReference>
<dbReference type="GO" id="GO:0003677">
    <property type="term" value="F:DNA binding"/>
    <property type="evidence" value="ECO:0007669"/>
    <property type="project" value="UniProtKB-KW"/>
</dbReference>
<dbReference type="InterPro" id="IPR000281">
    <property type="entry name" value="HTH_RpiR"/>
</dbReference>
<dbReference type="InterPro" id="IPR046348">
    <property type="entry name" value="SIS_dom_sf"/>
</dbReference>
<accession>A0A5S9MR16</accession>
<gene>
    <name evidence="6" type="primary">hexR</name>
    <name evidence="6" type="ORF">DPBNPPHM_00749</name>
</gene>
<organism evidence="6 7">
    <name type="scientific">BD1-7 clade bacterium</name>
    <dbReference type="NCBI Taxonomy" id="2029982"/>
    <lineage>
        <taxon>Bacteria</taxon>
        <taxon>Pseudomonadati</taxon>
        <taxon>Pseudomonadota</taxon>
        <taxon>Gammaproteobacteria</taxon>
        <taxon>Cellvibrionales</taxon>
        <taxon>Spongiibacteraceae</taxon>
        <taxon>BD1-7 clade</taxon>
    </lineage>
</organism>
<dbReference type="GO" id="GO:0097367">
    <property type="term" value="F:carbohydrate derivative binding"/>
    <property type="evidence" value="ECO:0007669"/>
    <property type="project" value="InterPro"/>
</dbReference>
<evidence type="ECO:0000256" key="2">
    <source>
        <dbReference type="ARBA" id="ARBA00023125"/>
    </source>
</evidence>
<keyword evidence="1" id="KW-0805">Transcription regulation</keyword>
<proteinExistence type="predicted"/>
<dbReference type="PROSITE" id="PS00356">
    <property type="entry name" value="HTH_LACI_1"/>
    <property type="match status" value="1"/>
</dbReference>
<evidence type="ECO:0000313" key="6">
    <source>
        <dbReference type="EMBL" id="CAA0084596.1"/>
    </source>
</evidence>
<dbReference type="EMBL" id="CACSII010000001">
    <property type="protein sequence ID" value="CAA0084596.1"/>
    <property type="molecule type" value="Genomic_DNA"/>
</dbReference>
<dbReference type="Proteomes" id="UP000434580">
    <property type="component" value="Unassembled WGS sequence"/>
</dbReference>
<dbReference type="InterPro" id="IPR047640">
    <property type="entry name" value="RpiR-like"/>
</dbReference>
<dbReference type="CDD" id="cd05013">
    <property type="entry name" value="SIS_RpiR"/>
    <property type="match status" value="1"/>
</dbReference>
<dbReference type="Pfam" id="PF01380">
    <property type="entry name" value="SIS"/>
    <property type="match status" value="1"/>
</dbReference>
<reference evidence="6 7" key="1">
    <citation type="submission" date="2019-11" db="EMBL/GenBank/DDBJ databases">
        <authorList>
            <person name="Holert J."/>
        </authorList>
    </citation>
    <scope>NUCLEOTIDE SEQUENCE [LARGE SCALE GENOMIC DNA]</scope>
    <source>
        <strain evidence="6">BC5_2</strain>
    </source>
</reference>
<dbReference type="PANTHER" id="PTHR30514:SF1">
    <property type="entry name" value="HTH-TYPE TRANSCRIPTIONAL REGULATOR HEXR-RELATED"/>
    <property type="match status" value="1"/>
</dbReference>
<evidence type="ECO:0000256" key="3">
    <source>
        <dbReference type="ARBA" id="ARBA00023163"/>
    </source>
</evidence>
<dbReference type="InterPro" id="IPR009057">
    <property type="entry name" value="Homeodomain-like_sf"/>
</dbReference>
<name>A0A5S9MR16_9GAMM</name>
<dbReference type="PROSITE" id="PS51464">
    <property type="entry name" value="SIS"/>
    <property type="match status" value="1"/>
</dbReference>
<evidence type="ECO:0000259" key="4">
    <source>
        <dbReference type="PROSITE" id="PS51071"/>
    </source>
</evidence>
<dbReference type="SUPFAM" id="SSF46689">
    <property type="entry name" value="Homeodomain-like"/>
    <property type="match status" value="1"/>
</dbReference>
<feature type="domain" description="SIS" evidence="5">
    <location>
        <begin position="150"/>
        <end position="289"/>
    </location>
</feature>
<dbReference type="PANTHER" id="PTHR30514">
    <property type="entry name" value="GLUCOKINASE"/>
    <property type="match status" value="1"/>
</dbReference>